<evidence type="ECO:0000259" key="2">
    <source>
        <dbReference type="Pfam" id="PF11127"/>
    </source>
</evidence>
<evidence type="ECO:0000313" key="4">
    <source>
        <dbReference type="Proteomes" id="UP000663586"/>
    </source>
</evidence>
<keyword evidence="1" id="KW-1133">Transmembrane helix</keyword>
<accession>A0A897MY18</accession>
<sequence length="77" mass="7626">MNTNVGTTDRQLRTGVGAITGLLSIAILGGILALPEMLAAVLGIVAIVMFGTAATGTCGLYSVLGVDTCSLDSDAAK</sequence>
<dbReference type="RefSeq" id="WP_238478015.1">
    <property type="nucleotide sequence ID" value="NZ_CP064786.1"/>
</dbReference>
<reference evidence="3" key="1">
    <citation type="submission" date="2020-11" db="EMBL/GenBank/DDBJ databases">
        <title>Carbohydrate-dependent, anaerobic sulfur respiration: A novel catabolism in halophilic archaea.</title>
        <authorList>
            <person name="Sorokin D.Y."/>
            <person name="Messina E."/>
            <person name="Smedile F."/>
            <person name="La Cono V."/>
            <person name="Hallsworth J.E."/>
            <person name="Yakimov M.M."/>
        </authorList>
    </citation>
    <scope>NUCLEOTIDE SEQUENCE</scope>
    <source>
        <strain evidence="3">AArc-S</strain>
    </source>
</reference>
<proteinExistence type="predicted"/>
<dbReference type="GeneID" id="70686168"/>
<feature type="domain" description="Inner membrane protein YgaP-like transmembrane" evidence="2">
    <location>
        <begin position="1"/>
        <end position="70"/>
    </location>
</feature>
<keyword evidence="4" id="KW-1185">Reference proteome</keyword>
<dbReference type="EMBL" id="CP064786">
    <property type="protein sequence ID" value="QSG03983.1"/>
    <property type="molecule type" value="Genomic_DNA"/>
</dbReference>
<feature type="transmembrane region" description="Helical" evidence="1">
    <location>
        <begin position="40"/>
        <end position="64"/>
    </location>
</feature>
<evidence type="ECO:0000256" key="1">
    <source>
        <dbReference type="SAM" id="Phobius"/>
    </source>
</evidence>
<feature type="transmembrane region" description="Helical" evidence="1">
    <location>
        <begin position="12"/>
        <end position="34"/>
    </location>
</feature>
<dbReference type="InterPro" id="IPR021309">
    <property type="entry name" value="YgaP-like_TM"/>
</dbReference>
<dbReference type="Pfam" id="PF11127">
    <property type="entry name" value="YgaP-like_TM"/>
    <property type="match status" value="1"/>
</dbReference>
<protein>
    <submittedName>
        <fullName evidence="3">DUF2892 family</fullName>
    </submittedName>
</protein>
<organism evidence="3 4">
    <name type="scientific">Natranaeroarchaeum sulfidigenes</name>
    <dbReference type="NCBI Taxonomy" id="2784880"/>
    <lineage>
        <taxon>Archaea</taxon>
        <taxon>Methanobacteriati</taxon>
        <taxon>Methanobacteriota</taxon>
        <taxon>Stenosarchaea group</taxon>
        <taxon>Halobacteria</taxon>
        <taxon>Halobacteriales</taxon>
        <taxon>Natronoarchaeaceae</taxon>
        <taxon>Natranaeroarchaeum</taxon>
    </lineage>
</organism>
<gene>
    <name evidence="3" type="ORF">AArcS_2790</name>
</gene>
<dbReference type="AlphaFoldDB" id="A0A897MY18"/>
<keyword evidence="1" id="KW-0812">Transmembrane</keyword>
<dbReference type="KEGG" id="hara:AArcS_2790"/>
<evidence type="ECO:0000313" key="3">
    <source>
        <dbReference type="EMBL" id="QSG03983.1"/>
    </source>
</evidence>
<name>A0A897MY18_9EURY</name>
<dbReference type="Proteomes" id="UP000663586">
    <property type="component" value="Chromosome"/>
</dbReference>
<keyword evidence="1" id="KW-0472">Membrane</keyword>